<sequence length="105" mass="11793">MPWRPPATLVRERGATGRGIPGRSLRLSFVIERLYGPARGWVVASWACSAIFFVLLAYDVFSGQLLDPPRWLVAAMAVILIAGAGTQYVALRRERRRSRSRAPRR</sequence>
<protein>
    <recommendedName>
        <fullName evidence="4">DUF2530 domain-containing protein</fullName>
    </recommendedName>
</protein>
<keyword evidence="3" id="KW-1185">Reference proteome</keyword>
<feature type="transmembrane region" description="Helical" evidence="1">
    <location>
        <begin position="70"/>
        <end position="91"/>
    </location>
</feature>
<keyword evidence="1" id="KW-0812">Transmembrane</keyword>
<reference evidence="3" key="1">
    <citation type="journal article" date="2019" name="Int. J. Syst. Evol. Microbiol.">
        <title>The Global Catalogue of Microorganisms (GCM) 10K type strain sequencing project: providing services to taxonomists for standard genome sequencing and annotation.</title>
        <authorList>
            <consortium name="The Broad Institute Genomics Platform"/>
            <consortium name="The Broad Institute Genome Sequencing Center for Infectious Disease"/>
            <person name="Wu L."/>
            <person name="Ma J."/>
        </authorList>
    </citation>
    <scope>NUCLEOTIDE SEQUENCE [LARGE SCALE GENOMIC DNA]</scope>
    <source>
        <strain evidence="3">JCM 17933</strain>
    </source>
</reference>
<feature type="transmembrane region" description="Helical" evidence="1">
    <location>
        <begin position="40"/>
        <end position="58"/>
    </location>
</feature>
<comment type="caution">
    <text evidence="2">The sequence shown here is derived from an EMBL/GenBank/DDBJ whole genome shotgun (WGS) entry which is preliminary data.</text>
</comment>
<evidence type="ECO:0008006" key="4">
    <source>
        <dbReference type="Google" id="ProtNLM"/>
    </source>
</evidence>
<evidence type="ECO:0000313" key="2">
    <source>
        <dbReference type="EMBL" id="GAA4516803.1"/>
    </source>
</evidence>
<gene>
    <name evidence="2" type="ORF">GCM10023191_088350</name>
</gene>
<accession>A0ABP8R351</accession>
<dbReference type="Proteomes" id="UP001500503">
    <property type="component" value="Unassembled WGS sequence"/>
</dbReference>
<keyword evidence="1" id="KW-0472">Membrane</keyword>
<proteinExistence type="predicted"/>
<name>A0ABP8R351_9ACTN</name>
<organism evidence="2 3">
    <name type="scientific">Actinoallomurus oryzae</name>
    <dbReference type="NCBI Taxonomy" id="502180"/>
    <lineage>
        <taxon>Bacteria</taxon>
        <taxon>Bacillati</taxon>
        <taxon>Actinomycetota</taxon>
        <taxon>Actinomycetes</taxon>
        <taxon>Streptosporangiales</taxon>
        <taxon>Thermomonosporaceae</taxon>
        <taxon>Actinoallomurus</taxon>
    </lineage>
</organism>
<evidence type="ECO:0000313" key="3">
    <source>
        <dbReference type="Proteomes" id="UP001500503"/>
    </source>
</evidence>
<dbReference type="EMBL" id="BAABHF010000054">
    <property type="protein sequence ID" value="GAA4516803.1"/>
    <property type="molecule type" value="Genomic_DNA"/>
</dbReference>
<keyword evidence="1" id="KW-1133">Transmembrane helix</keyword>
<evidence type="ECO:0000256" key="1">
    <source>
        <dbReference type="SAM" id="Phobius"/>
    </source>
</evidence>